<name>A0A485LJP3_9STRA</name>
<accession>A0A485LJP3</accession>
<sequence length="201" mass="22189">MFRHSWHGPPRIHMQDDVKDLHDDDDEFDQVTSYSLVDEDDDATILQKQGSIIPLLESKSFRNIPLLQDSNRVMPFRDETPPPRTAPSSHRRHSEFADMRLSEPPPRPASTSSIPAFHRSSESSITTTTHVPKVMTSGPERGFLLPSVILVKNSTPLPPPPPSSSSSTSSAYAPPPLRPHLGAPSPGELHIAYTPLARPNV</sequence>
<feature type="region of interest" description="Disordered" evidence="1">
    <location>
        <begin position="1"/>
        <end position="23"/>
    </location>
</feature>
<evidence type="ECO:0000256" key="1">
    <source>
        <dbReference type="SAM" id="MobiDB-lite"/>
    </source>
</evidence>
<dbReference type="Proteomes" id="UP000332933">
    <property type="component" value="Unassembled WGS sequence"/>
</dbReference>
<dbReference type="AlphaFoldDB" id="A0A485LJP3"/>
<proteinExistence type="predicted"/>
<dbReference type="EMBL" id="CAADRA010007050">
    <property type="protein sequence ID" value="VFT98926.1"/>
    <property type="molecule type" value="Genomic_DNA"/>
</dbReference>
<keyword evidence="4" id="KW-1185">Reference proteome</keyword>
<feature type="region of interest" description="Disordered" evidence="1">
    <location>
        <begin position="154"/>
        <end position="188"/>
    </location>
</feature>
<feature type="compositionally biased region" description="Basic and acidic residues" evidence="1">
    <location>
        <begin position="13"/>
        <end position="22"/>
    </location>
</feature>
<gene>
    <name evidence="3" type="primary">Aste57867_22259</name>
    <name evidence="2" type="ORF">As57867_022189</name>
    <name evidence="3" type="ORF">ASTE57867_22259</name>
</gene>
<evidence type="ECO:0000313" key="3">
    <source>
        <dbReference type="EMBL" id="VFT98926.1"/>
    </source>
</evidence>
<protein>
    <submittedName>
        <fullName evidence="3">Aste57867_22259 protein</fullName>
    </submittedName>
</protein>
<organism evidence="3 4">
    <name type="scientific">Aphanomyces stellatus</name>
    <dbReference type="NCBI Taxonomy" id="120398"/>
    <lineage>
        <taxon>Eukaryota</taxon>
        <taxon>Sar</taxon>
        <taxon>Stramenopiles</taxon>
        <taxon>Oomycota</taxon>
        <taxon>Saprolegniomycetes</taxon>
        <taxon>Saprolegniales</taxon>
        <taxon>Verrucalvaceae</taxon>
        <taxon>Aphanomyces</taxon>
    </lineage>
</organism>
<evidence type="ECO:0000313" key="4">
    <source>
        <dbReference type="Proteomes" id="UP000332933"/>
    </source>
</evidence>
<feature type="region of interest" description="Disordered" evidence="1">
    <location>
        <begin position="72"/>
        <end position="138"/>
    </location>
</feature>
<dbReference type="OrthoDB" id="69114at2759"/>
<dbReference type="EMBL" id="VJMH01007024">
    <property type="protein sequence ID" value="KAF0685941.1"/>
    <property type="molecule type" value="Genomic_DNA"/>
</dbReference>
<evidence type="ECO:0000313" key="2">
    <source>
        <dbReference type="EMBL" id="KAF0685941.1"/>
    </source>
</evidence>
<reference evidence="3 4" key="1">
    <citation type="submission" date="2019-03" db="EMBL/GenBank/DDBJ databases">
        <authorList>
            <person name="Gaulin E."/>
            <person name="Dumas B."/>
        </authorList>
    </citation>
    <scope>NUCLEOTIDE SEQUENCE [LARGE SCALE GENOMIC DNA]</scope>
    <source>
        <strain evidence="3">CBS 568.67</strain>
    </source>
</reference>
<reference evidence="2" key="2">
    <citation type="submission" date="2019-06" db="EMBL/GenBank/DDBJ databases">
        <title>Genomics analysis of Aphanomyces spp. identifies a new class of oomycete effector associated with host adaptation.</title>
        <authorList>
            <person name="Gaulin E."/>
        </authorList>
    </citation>
    <scope>NUCLEOTIDE SEQUENCE</scope>
    <source>
        <strain evidence="2">CBS 578.67</strain>
    </source>
</reference>